<dbReference type="GO" id="GO:0004674">
    <property type="term" value="F:protein serine/threonine kinase activity"/>
    <property type="evidence" value="ECO:0007669"/>
    <property type="project" value="TreeGrafter"/>
</dbReference>
<evidence type="ECO:0000313" key="3">
    <source>
        <dbReference type="Proteomes" id="UP000290288"/>
    </source>
</evidence>
<dbReference type="InterPro" id="IPR051681">
    <property type="entry name" value="Ser/Thr_Kinases-Pseudokinases"/>
</dbReference>
<comment type="caution">
    <text evidence="2">The sequence shown here is derived from an EMBL/GenBank/DDBJ whole genome shotgun (WGS) entry which is preliminary data.</text>
</comment>
<accession>A0A4Q2D5W4</accession>
<dbReference type="STRING" id="2316362.A0A4Q2D5W4"/>
<dbReference type="SUPFAM" id="SSF56112">
    <property type="entry name" value="Protein kinase-like (PK-like)"/>
    <property type="match status" value="1"/>
</dbReference>
<dbReference type="InterPro" id="IPR001245">
    <property type="entry name" value="Ser-Thr/Tyr_kinase_cat_dom"/>
</dbReference>
<feature type="domain" description="Protein kinase" evidence="1">
    <location>
        <begin position="24"/>
        <end position="311"/>
    </location>
</feature>
<dbReference type="AlphaFoldDB" id="A0A4Q2D5W4"/>
<dbReference type="PANTHER" id="PTHR44329">
    <property type="entry name" value="SERINE/THREONINE-PROTEIN KINASE TNNI3K-RELATED"/>
    <property type="match status" value="1"/>
</dbReference>
<organism evidence="2 3">
    <name type="scientific">Candolleomyces aberdarensis</name>
    <dbReference type="NCBI Taxonomy" id="2316362"/>
    <lineage>
        <taxon>Eukaryota</taxon>
        <taxon>Fungi</taxon>
        <taxon>Dikarya</taxon>
        <taxon>Basidiomycota</taxon>
        <taxon>Agaricomycotina</taxon>
        <taxon>Agaricomycetes</taxon>
        <taxon>Agaricomycetidae</taxon>
        <taxon>Agaricales</taxon>
        <taxon>Agaricineae</taxon>
        <taxon>Psathyrellaceae</taxon>
        <taxon>Candolleomyces</taxon>
    </lineage>
</organism>
<dbReference type="PROSITE" id="PS50011">
    <property type="entry name" value="PROTEIN_KINASE_DOM"/>
    <property type="match status" value="1"/>
</dbReference>
<evidence type="ECO:0000313" key="2">
    <source>
        <dbReference type="EMBL" id="RXW14820.1"/>
    </source>
</evidence>
<dbReference type="InterPro" id="IPR000719">
    <property type="entry name" value="Prot_kinase_dom"/>
</dbReference>
<dbReference type="Gene3D" id="1.10.510.10">
    <property type="entry name" value="Transferase(Phosphotransferase) domain 1"/>
    <property type="match status" value="1"/>
</dbReference>
<evidence type="ECO:0000259" key="1">
    <source>
        <dbReference type="PROSITE" id="PS50011"/>
    </source>
</evidence>
<reference evidence="2 3" key="1">
    <citation type="submission" date="2019-01" db="EMBL/GenBank/DDBJ databases">
        <title>Draft genome sequence of Psathyrella aberdarensis IHI B618.</title>
        <authorList>
            <person name="Buettner E."/>
            <person name="Kellner H."/>
        </authorList>
    </citation>
    <scope>NUCLEOTIDE SEQUENCE [LARGE SCALE GENOMIC DNA]</scope>
    <source>
        <strain evidence="2 3">IHI B618</strain>
    </source>
</reference>
<dbReference type="EMBL" id="SDEE01000640">
    <property type="protein sequence ID" value="RXW14820.1"/>
    <property type="molecule type" value="Genomic_DNA"/>
</dbReference>
<protein>
    <recommendedName>
        <fullName evidence="1">Protein kinase domain-containing protein</fullName>
    </recommendedName>
</protein>
<dbReference type="Pfam" id="PF07714">
    <property type="entry name" value="PK_Tyr_Ser-Thr"/>
    <property type="match status" value="1"/>
</dbReference>
<keyword evidence="3" id="KW-1185">Reference proteome</keyword>
<dbReference type="GO" id="GO:0005524">
    <property type="term" value="F:ATP binding"/>
    <property type="evidence" value="ECO:0007669"/>
    <property type="project" value="InterPro"/>
</dbReference>
<gene>
    <name evidence="2" type="ORF">EST38_g11034</name>
</gene>
<dbReference type="OrthoDB" id="5966500at2759"/>
<dbReference type="SMART" id="SM00220">
    <property type="entry name" value="S_TKc"/>
    <property type="match status" value="1"/>
</dbReference>
<name>A0A4Q2D5W4_9AGAR</name>
<dbReference type="InterPro" id="IPR011009">
    <property type="entry name" value="Kinase-like_dom_sf"/>
</dbReference>
<dbReference type="Proteomes" id="UP000290288">
    <property type="component" value="Unassembled WGS sequence"/>
</dbReference>
<proteinExistence type="predicted"/>
<sequence length="311" mass="34753">MEGLKRSLLMADNLYADYALKPPFRLVRTVRPGRACSFISYGEVQEQGKWRPVVLKTYHKINDTTVTRAAQRTYREVQVLAALQSSPDRCENINDFLGVLFADSTLVKEAVPGIPSIITDFVQHDSLEYTQGRGFGVRLKIVQQLANGLSHMHSLGLVHGDLKPDNFRVTDDGVVKIIDFGLSRYQTPEHTGLTTLILPCYRFIAPELILPEMDSVSMFVTRASDVYAFSMTALQVLDGQGYHKSIPFNHCKVPFAVRLAVVQNQWPQMQNYAGVIPEVWAIISACWTSNASIRPSIDALLKDLSGIPLPM</sequence>